<evidence type="ECO:0000313" key="2">
    <source>
        <dbReference type="EMBL" id="CAI4004326.1"/>
    </source>
</evidence>
<reference evidence="2" key="1">
    <citation type="submission" date="2022-10" db="EMBL/GenBank/DDBJ databases">
        <authorList>
            <person name="Chen Y."/>
            <person name="Dougan E. K."/>
            <person name="Chan C."/>
            <person name="Rhodes N."/>
            <person name="Thang M."/>
        </authorList>
    </citation>
    <scope>NUCLEOTIDE SEQUENCE</scope>
</reference>
<name>A0A9P1D793_9DINO</name>
<dbReference type="EMBL" id="CAMXCT010003413">
    <property type="protein sequence ID" value="CAI4004326.1"/>
    <property type="molecule type" value="Genomic_DNA"/>
</dbReference>
<keyword evidence="4" id="KW-1185">Reference proteome</keyword>
<dbReference type="AlphaFoldDB" id="A0A9P1D793"/>
<dbReference type="EMBL" id="CAMXCT020003413">
    <property type="protein sequence ID" value="CAL1157701.1"/>
    <property type="molecule type" value="Genomic_DNA"/>
</dbReference>
<dbReference type="Proteomes" id="UP001152797">
    <property type="component" value="Unassembled WGS sequence"/>
</dbReference>
<evidence type="ECO:0000313" key="3">
    <source>
        <dbReference type="EMBL" id="CAL1157701.1"/>
    </source>
</evidence>
<dbReference type="EMBL" id="CAMXCT030003413">
    <property type="protein sequence ID" value="CAL4791638.1"/>
    <property type="molecule type" value="Genomic_DNA"/>
</dbReference>
<reference evidence="3" key="2">
    <citation type="submission" date="2024-04" db="EMBL/GenBank/DDBJ databases">
        <authorList>
            <person name="Chen Y."/>
            <person name="Shah S."/>
            <person name="Dougan E. K."/>
            <person name="Thang M."/>
            <person name="Chan C."/>
        </authorList>
    </citation>
    <scope>NUCLEOTIDE SEQUENCE [LARGE SCALE GENOMIC DNA]</scope>
</reference>
<feature type="compositionally biased region" description="Low complexity" evidence="1">
    <location>
        <begin position="104"/>
        <end position="114"/>
    </location>
</feature>
<protein>
    <submittedName>
        <fullName evidence="2">Uncharacterized protein</fullName>
    </submittedName>
</protein>
<comment type="caution">
    <text evidence="2">The sequence shown here is derived from an EMBL/GenBank/DDBJ whole genome shotgun (WGS) entry which is preliminary data.</text>
</comment>
<proteinExistence type="predicted"/>
<accession>A0A9P1D793</accession>
<evidence type="ECO:0000256" key="1">
    <source>
        <dbReference type="SAM" id="MobiDB-lite"/>
    </source>
</evidence>
<gene>
    <name evidence="2" type="ORF">C1SCF055_LOCUS30118</name>
</gene>
<organism evidence="2">
    <name type="scientific">Cladocopium goreaui</name>
    <dbReference type="NCBI Taxonomy" id="2562237"/>
    <lineage>
        <taxon>Eukaryota</taxon>
        <taxon>Sar</taxon>
        <taxon>Alveolata</taxon>
        <taxon>Dinophyceae</taxon>
        <taxon>Suessiales</taxon>
        <taxon>Symbiodiniaceae</taxon>
        <taxon>Cladocopium</taxon>
    </lineage>
</organism>
<evidence type="ECO:0000313" key="4">
    <source>
        <dbReference type="Proteomes" id="UP001152797"/>
    </source>
</evidence>
<sequence>MAMFSHPAASDHLFGQPSDLHTHWTPPTTTAHATPITYGNNYTTAYVILDDYAHADTNDGITTMNSRCATVSFVATTQQVYASLVTPAQPTNNATPPPEPPRSSTPRLQPHQQTCRRCLQQLQPRPYLDLVFLHLLPLMPIKAVIPQNIEDHAKSRRPITTTATEIEIRTMATVRDPLVGDSVKVPTVMILTTIPPTDAGDETNIPAFKIGRSTLASFFGVTMLLPLGATPTPDLFREFGYILR</sequence>
<feature type="region of interest" description="Disordered" evidence="1">
    <location>
        <begin position="86"/>
        <end position="114"/>
    </location>
</feature>